<proteinExistence type="predicted"/>
<evidence type="ECO:0000313" key="1">
    <source>
        <dbReference type="EnsemblMetazoa" id="ACOM022530-PA.1"/>
    </source>
</evidence>
<dbReference type="EnsemblMetazoa" id="ACOM022530-RA">
    <property type="protein sequence ID" value="ACOM022530-PA.1"/>
    <property type="gene ID" value="ACOM022530"/>
</dbReference>
<accession>A0A8W7NZA3</accession>
<protein>
    <submittedName>
        <fullName evidence="1">Uncharacterized protein</fullName>
    </submittedName>
</protein>
<dbReference type="Proteomes" id="UP000075882">
    <property type="component" value="Unassembled WGS sequence"/>
</dbReference>
<reference evidence="1" key="1">
    <citation type="submission" date="2022-08" db="UniProtKB">
        <authorList>
            <consortium name="EnsemblMetazoa"/>
        </authorList>
    </citation>
    <scope>IDENTIFICATION</scope>
</reference>
<sequence>MSQAFWNGGSSADSPALTGKQFCFRQPGQATQLFAKPNDPRPRLGCIQSCVTPYVWAKVHSLLGGEYGQIREPAAAYAEPLPQAANWTYSFEDVGTPTDDPSESVQAQLGTPKVYALLPKKVTAPRMVCSIGKTMTMMMMMMMMLHPRLD</sequence>
<organism evidence="1">
    <name type="scientific">Anopheles coluzzii</name>
    <name type="common">African malaria mosquito</name>
    <dbReference type="NCBI Taxonomy" id="1518534"/>
    <lineage>
        <taxon>Eukaryota</taxon>
        <taxon>Metazoa</taxon>
        <taxon>Ecdysozoa</taxon>
        <taxon>Arthropoda</taxon>
        <taxon>Hexapoda</taxon>
        <taxon>Insecta</taxon>
        <taxon>Pterygota</taxon>
        <taxon>Neoptera</taxon>
        <taxon>Endopterygota</taxon>
        <taxon>Diptera</taxon>
        <taxon>Nematocera</taxon>
        <taxon>Culicoidea</taxon>
        <taxon>Culicidae</taxon>
        <taxon>Anophelinae</taxon>
        <taxon>Anopheles</taxon>
    </lineage>
</organism>
<dbReference type="AlphaFoldDB" id="A0A8W7NZA3"/>
<name>A0A8W7NZA3_ANOCL</name>